<dbReference type="AlphaFoldDB" id="A0A9Q3FM43"/>
<evidence type="ECO:0000259" key="1">
    <source>
        <dbReference type="Pfam" id="PF22936"/>
    </source>
</evidence>
<comment type="caution">
    <text evidence="2">The sequence shown here is derived from an EMBL/GenBank/DDBJ whole genome shotgun (WGS) entry which is preliminary data.</text>
</comment>
<reference evidence="2" key="1">
    <citation type="submission" date="2021-03" db="EMBL/GenBank/DDBJ databases">
        <title>Draft genome sequence of rust myrtle Austropuccinia psidii MF-1, a brazilian biotype.</title>
        <authorList>
            <person name="Quecine M.C."/>
            <person name="Pachon D.M.R."/>
            <person name="Bonatelli M.L."/>
            <person name="Correr F.H."/>
            <person name="Franceschini L.M."/>
            <person name="Leite T.F."/>
            <person name="Margarido G.R.A."/>
            <person name="Almeida C.A."/>
            <person name="Ferrarezi J.A."/>
            <person name="Labate C.A."/>
        </authorList>
    </citation>
    <scope>NUCLEOTIDE SEQUENCE</scope>
    <source>
        <strain evidence="2">MF-1</strain>
    </source>
</reference>
<dbReference type="Proteomes" id="UP000765509">
    <property type="component" value="Unassembled WGS sequence"/>
</dbReference>
<dbReference type="PROSITE" id="PS00141">
    <property type="entry name" value="ASP_PROTEASE"/>
    <property type="match status" value="1"/>
</dbReference>
<dbReference type="GO" id="GO:0004190">
    <property type="term" value="F:aspartic-type endopeptidase activity"/>
    <property type="evidence" value="ECO:0007669"/>
    <property type="project" value="InterPro"/>
</dbReference>
<dbReference type="EMBL" id="AVOT02044397">
    <property type="protein sequence ID" value="MBW0539747.1"/>
    <property type="molecule type" value="Genomic_DNA"/>
</dbReference>
<protein>
    <recommendedName>
        <fullName evidence="1">Retrovirus-related Pol polyprotein from transposon TNT 1-94-like beta-barrel domain-containing protein</fullName>
    </recommendedName>
</protein>
<dbReference type="Pfam" id="PF22936">
    <property type="entry name" value="Pol_BBD"/>
    <property type="match status" value="1"/>
</dbReference>
<evidence type="ECO:0000313" key="3">
    <source>
        <dbReference type="Proteomes" id="UP000765509"/>
    </source>
</evidence>
<proteinExistence type="predicted"/>
<gene>
    <name evidence="2" type="ORF">O181_079462</name>
</gene>
<dbReference type="GO" id="GO:0006508">
    <property type="term" value="P:proteolysis"/>
    <property type="evidence" value="ECO:0007669"/>
    <property type="project" value="InterPro"/>
</dbReference>
<accession>A0A9Q3FM43</accession>
<feature type="domain" description="Retrovirus-related Pol polyprotein from transposon TNT 1-94-like beta-barrel" evidence="1">
    <location>
        <begin position="99"/>
        <end position="177"/>
    </location>
</feature>
<dbReference type="InterPro" id="IPR001969">
    <property type="entry name" value="Aspartic_peptidase_AS"/>
</dbReference>
<organism evidence="2 3">
    <name type="scientific">Austropuccinia psidii MF-1</name>
    <dbReference type="NCBI Taxonomy" id="1389203"/>
    <lineage>
        <taxon>Eukaryota</taxon>
        <taxon>Fungi</taxon>
        <taxon>Dikarya</taxon>
        <taxon>Basidiomycota</taxon>
        <taxon>Pucciniomycotina</taxon>
        <taxon>Pucciniomycetes</taxon>
        <taxon>Pucciniales</taxon>
        <taxon>Sphaerophragmiaceae</taxon>
        <taxon>Austropuccinia</taxon>
    </lineage>
</organism>
<keyword evidence="3" id="KW-1185">Reference proteome</keyword>
<evidence type="ECO:0000313" key="2">
    <source>
        <dbReference type="EMBL" id="MBW0539747.1"/>
    </source>
</evidence>
<dbReference type="OrthoDB" id="2504565at2759"/>
<sequence length="262" mass="28252">MVGKKIFDVNTLTKVLAFYVLQSLPSTLQMTANNIYQLTEISGTIPTLGKVLSEIEISLSHKNEQSKVIFNALRAQENKNHKWKTQPDCTPHAISSSAILDSGASYSIFKDSSCFVSVKGIRISLSLADGSSITASGIGTAIILSNDGQPIYLQNSLVIPSISVPLIPLGPFLKKNCCLIGKGDVVELVSSNGETLLTGSLTDRVVCVKVVEPKANHISCRDDALAFHKALGHPSLQYATRMRPEMDFSSVNCESCILSKSH</sequence>
<name>A0A9Q3FM43_9BASI</name>
<dbReference type="InterPro" id="IPR054722">
    <property type="entry name" value="PolX-like_BBD"/>
</dbReference>